<keyword evidence="4" id="KW-0378">Hydrolase</keyword>
<dbReference type="InterPro" id="IPR051044">
    <property type="entry name" value="MAG_DAG_Lipase"/>
</dbReference>
<dbReference type="Proteomes" id="UP000503088">
    <property type="component" value="Chromosome"/>
</dbReference>
<dbReference type="GO" id="GO:0052689">
    <property type="term" value="F:carboxylic ester hydrolase activity"/>
    <property type="evidence" value="ECO:0007669"/>
    <property type="project" value="InterPro"/>
</dbReference>
<dbReference type="Gene3D" id="3.40.50.1820">
    <property type="entry name" value="alpha/beta hydrolase"/>
    <property type="match status" value="1"/>
</dbReference>
<dbReference type="EMBL" id="CP048104">
    <property type="protein sequence ID" value="QKG83235.1"/>
    <property type="molecule type" value="Genomic_DNA"/>
</dbReference>
<feature type="domain" description="Serine aminopeptidase S33" evidence="3">
    <location>
        <begin position="20"/>
        <end position="231"/>
    </location>
</feature>
<feature type="binding site" evidence="2">
    <location>
        <position position="96"/>
    </location>
    <ligand>
        <name>substrate</name>
    </ligand>
</feature>
<evidence type="ECO:0000259" key="3">
    <source>
        <dbReference type="Pfam" id="PF12146"/>
    </source>
</evidence>
<evidence type="ECO:0000313" key="5">
    <source>
        <dbReference type="Proteomes" id="UP000503088"/>
    </source>
</evidence>
<sequence>MKIQRRSPDPFFYPGNETGILLIHGFTGTPSELRPMGKSLSERGYTVYAPLLAGHGTSPEEMDKTTWQDWWGSTLEAYEKMKKEGAEKVVAVGLSMGGSLALNLARTKPLAGVVSLCAPIRIQDRKAPLADWVSPIMPYLKRRGTKPAHIEEHLVPYDRTPLRCVSSLRKFIRHVKRHLPEIKIPALIVQAVRDETVVPSSASLIYEKISSQDKTIQWYEKSSHIITLDKEREKLFEEVAKFVHRVSVPAEISGEVPEGKGDSL</sequence>
<feature type="binding site" evidence="2">
    <location>
        <position position="26"/>
    </location>
    <ligand>
        <name>substrate</name>
    </ligand>
</feature>
<feature type="active site" description="Nucleophile" evidence="1">
    <location>
        <position position="95"/>
    </location>
</feature>
<dbReference type="PANTHER" id="PTHR11614">
    <property type="entry name" value="PHOSPHOLIPASE-RELATED"/>
    <property type="match status" value="1"/>
</dbReference>
<dbReference type="AlphaFoldDB" id="A0A7D4BG30"/>
<evidence type="ECO:0000256" key="2">
    <source>
        <dbReference type="PIRSR" id="PIRSR017388-2"/>
    </source>
</evidence>
<feature type="active site" description="Charge relay system" evidence="1">
    <location>
        <position position="224"/>
    </location>
</feature>
<protein>
    <submittedName>
        <fullName evidence="4">Alpha/beta fold hydrolase</fullName>
    </submittedName>
</protein>
<feature type="active site" description="Charge relay system" evidence="1">
    <location>
        <position position="194"/>
    </location>
</feature>
<dbReference type="InterPro" id="IPR029058">
    <property type="entry name" value="AB_hydrolase_fold"/>
</dbReference>
<gene>
    <name evidence="4" type="ORF">GXN76_01310</name>
</gene>
<dbReference type="InterPro" id="IPR012354">
    <property type="entry name" value="Esterase_lipase"/>
</dbReference>
<organism evidence="4 5">
    <name type="scientific">Kroppenstedtia pulmonis</name>
    <dbReference type="NCBI Taxonomy" id="1380685"/>
    <lineage>
        <taxon>Bacteria</taxon>
        <taxon>Bacillati</taxon>
        <taxon>Bacillota</taxon>
        <taxon>Bacilli</taxon>
        <taxon>Bacillales</taxon>
        <taxon>Thermoactinomycetaceae</taxon>
        <taxon>Kroppenstedtia</taxon>
    </lineage>
</organism>
<dbReference type="KEGG" id="kpul:GXN76_01310"/>
<evidence type="ECO:0000313" key="4">
    <source>
        <dbReference type="EMBL" id="QKG83235.1"/>
    </source>
</evidence>
<dbReference type="PIRSF" id="PIRSF017388">
    <property type="entry name" value="Esterase_lipase"/>
    <property type="match status" value="1"/>
</dbReference>
<dbReference type="Pfam" id="PF12146">
    <property type="entry name" value="Hydrolase_4"/>
    <property type="match status" value="1"/>
</dbReference>
<dbReference type="SUPFAM" id="SSF53474">
    <property type="entry name" value="alpha/beta-Hydrolases"/>
    <property type="match status" value="1"/>
</dbReference>
<reference evidence="4 5" key="1">
    <citation type="submission" date="2020-01" db="EMBL/GenBank/DDBJ databases">
        <authorList>
            <person name="Gulvik C.A."/>
            <person name="Batra D.G."/>
        </authorList>
    </citation>
    <scope>NUCLEOTIDE SEQUENCE [LARGE SCALE GENOMIC DNA]</scope>
    <source>
        <strain evidence="4 5">W9323</strain>
    </source>
</reference>
<accession>A0A7D4BG30</accession>
<proteinExistence type="predicted"/>
<dbReference type="InterPro" id="IPR022742">
    <property type="entry name" value="Hydrolase_4"/>
</dbReference>
<name>A0A7D4BG30_9BACL</name>
<keyword evidence="5" id="KW-1185">Reference proteome</keyword>
<dbReference type="RefSeq" id="WP_173219594.1">
    <property type="nucleotide sequence ID" value="NZ_CP048104.1"/>
</dbReference>
<evidence type="ECO:0000256" key="1">
    <source>
        <dbReference type="PIRSR" id="PIRSR017388-1"/>
    </source>
</evidence>